<keyword evidence="5" id="KW-1278">Translocase</keyword>
<comment type="function">
    <text evidence="5">NDH-1 shuttles electrons from NADH, via FMN and iron-sulfur (Fe-S) centers, to quinones in the respiratory chain. The immediate electron acceptor for the enzyme in this species is believed to be a menaquinone. Couples the redox reaction to proton translocation (for every two electrons transferred, four hydrogen ions are translocated across the cytoplasmic membrane), and thus conserves the redox energy in a proton gradient.</text>
</comment>
<dbReference type="HAMAP" id="MF_00445">
    <property type="entry name" value="NDH1_NuoN_1"/>
    <property type="match status" value="1"/>
</dbReference>
<keyword evidence="3 5" id="KW-1133">Transmembrane helix</keyword>
<dbReference type="OrthoDB" id="9811718at2"/>
<dbReference type="GO" id="GO:0012505">
    <property type="term" value="C:endomembrane system"/>
    <property type="evidence" value="ECO:0007669"/>
    <property type="project" value="UniProtKB-SubCell"/>
</dbReference>
<dbReference type="Pfam" id="PF00361">
    <property type="entry name" value="Proton_antipo_M"/>
    <property type="match status" value="1"/>
</dbReference>
<comment type="catalytic activity">
    <reaction evidence="5">
        <text>a quinone + NADH + 5 H(+)(in) = a quinol + NAD(+) + 4 H(+)(out)</text>
        <dbReference type="Rhea" id="RHEA:57888"/>
        <dbReference type="ChEBI" id="CHEBI:15378"/>
        <dbReference type="ChEBI" id="CHEBI:24646"/>
        <dbReference type="ChEBI" id="CHEBI:57540"/>
        <dbReference type="ChEBI" id="CHEBI:57945"/>
        <dbReference type="ChEBI" id="CHEBI:132124"/>
    </reaction>
</comment>
<dbReference type="STRING" id="652787.SAMN05216490_3353"/>
<evidence type="ECO:0000256" key="4">
    <source>
        <dbReference type="ARBA" id="ARBA00023136"/>
    </source>
</evidence>
<feature type="transmembrane region" description="Helical" evidence="5">
    <location>
        <begin position="224"/>
        <end position="250"/>
    </location>
</feature>
<feature type="transmembrane region" description="Helical" evidence="5">
    <location>
        <begin position="26"/>
        <end position="42"/>
    </location>
</feature>
<dbReference type="EC" id="7.1.1.-" evidence="5"/>
<dbReference type="GO" id="GO:0008137">
    <property type="term" value="F:NADH dehydrogenase (ubiquinone) activity"/>
    <property type="evidence" value="ECO:0007669"/>
    <property type="project" value="InterPro"/>
</dbReference>
<dbReference type="PANTHER" id="PTHR22773">
    <property type="entry name" value="NADH DEHYDROGENASE"/>
    <property type="match status" value="1"/>
</dbReference>
<evidence type="ECO:0000313" key="8">
    <source>
        <dbReference type="EMBL" id="SDT40213.1"/>
    </source>
</evidence>
<dbReference type="AlphaFoldDB" id="A0A1H2A2V8"/>
<dbReference type="Proteomes" id="UP000199679">
    <property type="component" value="Chromosome I"/>
</dbReference>
<proteinExistence type="inferred from homology"/>
<gene>
    <name evidence="5" type="primary">nuoN</name>
    <name evidence="8" type="ORF">SAMN05216490_3353</name>
</gene>
<dbReference type="NCBIfam" id="TIGR01770">
    <property type="entry name" value="NDH_I_N"/>
    <property type="match status" value="1"/>
</dbReference>
<dbReference type="InterPro" id="IPR010096">
    <property type="entry name" value="NADH-Q_OxRdtase_suN/2"/>
</dbReference>
<evidence type="ECO:0000256" key="1">
    <source>
        <dbReference type="ARBA" id="ARBA00004127"/>
    </source>
</evidence>
<dbReference type="InterPro" id="IPR001750">
    <property type="entry name" value="ND/Mrp_TM"/>
</dbReference>
<dbReference type="GO" id="GO:0005886">
    <property type="term" value="C:plasma membrane"/>
    <property type="evidence" value="ECO:0007669"/>
    <property type="project" value="UniProtKB-SubCell"/>
</dbReference>
<keyword evidence="5" id="KW-1003">Cell membrane</keyword>
<organism evidence="8 9">
    <name type="scientific">Mucilaginibacter mallensis</name>
    <dbReference type="NCBI Taxonomy" id="652787"/>
    <lineage>
        <taxon>Bacteria</taxon>
        <taxon>Pseudomonadati</taxon>
        <taxon>Bacteroidota</taxon>
        <taxon>Sphingobacteriia</taxon>
        <taxon>Sphingobacteriales</taxon>
        <taxon>Sphingobacteriaceae</taxon>
        <taxon>Mucilaginibacter</taxon>
    </lineage>
</organism>
<keyword evidence="5" id="KW-0874">Quinone</keyword>
<feature type="transmembrane region" description="Helical" evidence="5">
    <location>
        <begin position="433"/>
        <end position="454"/>
    </location>
</feature>
<feature type="domain" description="NADH:quinone oxidoreductase/Mrp antiporter transmembrane" evidence="7">
    <location>
        <begin position="145"/>
        <end position="441"/>
    </location>
</feature>
<feature type="transmembrane region" description="Helical" evidence="5">
    <location>
        <begin position="180"/>
        <end position="204"/>
    </location>
</feature>
<reference evidence="8 9" key="1">
    <citation type="submission" date="2016-10" db="EMBL/GenBank/DDBJ databases">
        <authorList>
            <person name="de Groot N.N."/>
        </authorList>
    </citation>
    <scope>NUCLEOTIDE SEQUENCE [LARGE SCALE GENOMIC DNA]</scope>
    <source>
        <strain evidence="8 9">MP1X4</strain>
    </source>
</reference>
<feature type="transmembrane region" description="Helical" evidence="5">
    <location>
        <begin position="350"/>
        <end position="371"/>
    </location>
</feature>
<keyword evidence="2 5" id="KW-0812">Transmembrane</keyword>
<evidence type="ECO:0000259" key="7">
    <source>
        <dbReference type="Pfam" id="PF00361"/>
    </source>
</evidence>
<name>A0A1H2A2V8_MUCMA</name>
<dbReference type="GO" id="GO:0042773">
    <property type="term" value="P:ATP synthesis coupled electron transport"/>
    <property type="evidence" value="ECO:0007669"/>
    <property type="project" value="InterPro"/>
</dbReference>
<evidence type="ECO:0000313" key="9">
    <source>
        <dbReference type="Proteomes" id="UP000199679"/>
    </source>
</evidence>
<evidence type="ECO:0000256" key="3">
    <source>
        <dbReference type="ARBA" id="ARBA00022989"/>
    </source>
</evidence>
<feature type="transmembrane region" description="Helical" evidence="5">
    <location>
        <begin position="475"/>
        <end position="495"/>
    </location>
</feature>
<dbReference type="GO" id="GO:0048038">
    <property type="term" value="F:quinone binding"/>
    <property type="evidence" value="ECO:0007669"/>
    <property type="project" value="UniProtKB-KW"/>
</dbReference>
<dbReference type="RefSeq" id="WP_091375368.1">
    <property type="nucleotide sequence ID" value="NZ_LT629740.1"/>
</dbReference>
<feature type="transmembrane region" description="Helical" evidence="5">
    <location>
        <begin position="149"/>
        <end position="168"/>
    </location>
</feature>
<feature type="transmembrane region" description="Helical" evidence="5">
    <location>
        <begin position="392"/>
        <end position="413"/>
    </location>
</feature>
<evidence type="ECO:0000256" key="5">
    <source>
        <dbReference type="HAMAP-Rule" id="MF_00445"/>
    </source>
</evidence>
<feature type="transmembrane region" description="Helical" evidence="5">
    <location>
        <begin position="124"/>
        <end position="143"/>
    </location>
</feature>
<evidence type="ECO:0000256" key="6">
    <source>
        <dbReference type="RuleBase" id="RU000320"/>
    </source>
</evidence>
<keyword evidence="4 5" id="KW-0472">Membrane</keyword>
<accession>A0A1H2A2V8</accession>
<protein>
    <recommendedName>
        <fullName evidence="5">NADH-quinone oxidoreductase subunit N</fullName>
        <ecNumber evidence="5">7.1.1.-</ecNumber>
    </recommendedName>
    <alternativeName>
        <fullName evidence="5">NADH dehydrogenase I subunit N</fullName>
    </alternativeName>
    <alternativeName>
        <fullName evidence="5">NDH-1 subunit N</fullName>
    </alternativeName>
</protein>
<dbReference type="GO" id="GO:0050136">
    <property type="term" value="F:NADH dehydrogenase (quinone) (non-electrogenic) activity"/>
    <property type="evidence" value="ECO:0007669"/>
    <property type="project" value="UniProtKB-UniRule"/>
</dbReference>
<sequence length="503" mass="55394">MHDLLPLIPSYLNDVVDSIKYFMPEIYLAGLFVVVLVTDLLFGKNSRWIVKFIACAGILGVIIKDLLQISLLLINGQTNGHFLFNEMLLLTRTGINFKFVIDVLAFILLLYFDWDNNLAKHRKGLSDLYSIVIASLTGLHLMVMAVNLLSIYLSIEMVSIASYLLVAYRSESSFSTEAGLKYVLFGASASAIMLYGISLLYVYTGSLNLFGGNLIQGLTQVNPLPVSFALVLVLAGIGFKLSFVPMHFWVPDVYEGASTPVTAYLSTLPKVAGFALLINFLTPFIFFAKWNAFDFHLFLSAVGIITIIAGNFAALLQTNVKRMLAYSSIGHTGFALMAIVTFNSQGISALTYYLLVYGIANIGALALASYFTNVTGAEDVTDYKGLGLKYPLASVCFVIILISLTGLPVTAGFTGKVFVFSAVYGIYQENHDIWLLLLMVTGALATVVSLFYYIRIPLYLFVKRNENTHDAVRGSNNLIILVIIISLLLIFLGVFPDLLLRYL</sequence>
<keyword evidence="5" id="KW-0520">NAD</keyword>
<comment type="subunit">
    <text evidence="5">NDH-1 is composed of 14 different subunits. Subunits NuoA, H, J, K, L, M, N constitute the membrane sector of the complex.</text>
</comment>
<feature type="transmembrane region" description="Helical" evidence="5">
    <location>
        <begin position="94"/>
        <end position="112"/>
    </location>
</feature>
<comment type="similarity">
    <text evidence="5">Belongs to the complex I subunit 2 family.</text>
</comment>
<evidence type="ECO:0000256" key="2">
    <source>
        <dbReference type="ARBA" id="ARBA00022692"/>
    </source>
</evidence>
<feature type="transmembrane region" description="Helical" evidence="5">
    <location>
        <begin position="49"/>
        <end position="74"/>
    </location>
</feature>
<keyword evidence="9" id="KW-1185">Reference proteome</keyword>
<feature type="transmembrane region" description="Helical" evidence="5">
    <location>
        <begin position="323"/>
        <end position="344"/>
    </location>
</feature>
<feature type="transmembrane region" description="Helical" evidence="5">
    <location>
        <begin position="271"/>
        <end position="290"/>
    </location>
</feature>
<comment type="subcellular location">
    <subcellularLocation>
        <location evidence="5">Cell membrane</location>
        <topology evidence="5">Multi-pass membrane protein</topology>
    </subcellularLocation>
    <subcellularLocation>
        <location evidence="1">Endomembrane system</location>
        <topology evidence="1">Multi-pass membrane protein</topology>
    </subcellularLocation>
    <subcellularLocation>
        <location evidence="6">Membrane</location>
        <topology evidence="6">Multi-pass membrane protein</topology>
    </subcellularLocation>
</comment>
<keyword evidence="5" id="KW-0813">Transport</keyword>
<feature type="transmembrane region" description="Helical" evidence="5">
    <location>
        <begin position="296"/>
        <end position="316"/>
    </location>
</feature>
<dbReference type="EMBL" id="LT629740">
    <property type="protein sequence ID" value="SDT40213.1"/>
    <property type="molecule type" value="Genomic_DNA"/>
</dbReference>